<organism evidence="2 3">
    <name type="scientific">Streptomyces albipurpureus</name>
    <dbReference type="NCBI Taxonomy" id="2897419"/>
    <lineage>
        <taxon>Bacteria</taxon>
        <taxon>Bacillati</taxon>
        <taxon>Actinomycetota</taxon>
        <taxon>Actinomycetes</taxon>
        <taxon>Kitasatosporales</taxon>
        <taxon>Streptomycetaceae</taxon>
        <taxon>Streptomyces</taxon>
    </lineage>
</organism>
<dbReference type="InterPro" id="IPR036390">
    <property type="entry name" value="WH_DNA-bd_sf"/>
</dbReference>
<dbReference type="RefSeq" id="WP_250922281.1">
    <property type="nucleotide sequence ID" value="NZ_JAMQAW010000036.1"/>
</dbReference>
<dbReference type="Gene3D" id="1.10.10.10">
    <property type="entry name" value="Winged helix-like DNA-binding domain superfamily/Winged helix DNA-binding domain"/>
    <property type="match status" value="1"/>
</dbReference>
<dbReference type="PRINTS" id="PR00598">
    <property type="entry name" value="HTHMARR"/>
</dbReference>
<dbReference type="InterPro" id="IPR000835">
    <property type="entry name" value="HTH_MarR-typ"/>
</dbReference>
<dbReference type="InterPro" id="IPR039422">
    <property type="entry name" value="MarR/SlyA-like"/>
</dbReference>
<protein>
    <submittedName>
        <fullName evidence="2">MarR family transcriptional regulator</fullName>
    </submittedName>
</protein>
<gene>
    <name evidence="2" type="ORF">NBG84_27335</name>
</gene>
<evidence type="ECO:0000259" key="1">
    <source>
        <dbReference type="PROSITE" id="PS50995"/>
    </source>
</evidence>
<dbReference type="Pfam" id="PF12802">
    <property type="entry name" value="MarR_2"/>
    <property type="match status" value="1"/>
</dbReference>
<dbReference type="SUPFAM" id="SSF46785">
    <property type="entry name" value="Winged helix' DNA-binding domain"/>
    <property type="match status" value="1"/>
</dbReference>
<keyword evidence="3" id="KW-1185">Reference proteome</keyword>
<reference evidence="2" key="1">
    <citation type="submission" date="2022-06" db="EMBL/GenBank/DDBJ databases">
        <title>Genome public.</title>
        <authorList>
            <person name="Sun Q."/>
        </authorList>
    </citation>
    <scope>NUCLEOTIDE SEQUENCE</scope>
    <source>
        <strain evidence="2">CWNU-1</strain>
    </source>
</reference>
<dbReference type="SMART" id="SM00347">
    <property type="entry name" value="HTH_MARR"/>
    <property type="match status" value="1"/>
</dbReference>
<dbReference type="PROSITE" id="PS50995">
    <property type="entry name" value="HTH_MARR_2"/>
    <property type="match status" value="1"/>
</dbReference>
<evidence type="ECO:0000313" key="3">
    <source>
        <dbReference type="Proteomes" id="UP001431429"/>
    </source>
</evidence>
<name>A0ABT0UV13_9ACTN</name>
<feature type="domain" description="HTH marR-type" evidence="1">
    <location>
        <begin position="18"/>
        <end position="150"/>
    </location>
</feature>
<proteinExistence type="predicted"/>
<dbReference type="PANTHER" id="PTHR33164:SF95">
    <property type="entry name" value="TRANSCRIPTIONAL REGULATOR"/>
    <property type="match status" value="1"/>
</dbReference>
<sequence>MAQNVAQGDSPAQGQPARPDLAAMLVPLGRALMAAEQPILNAQGLTMWAYTVLLHLDEKPIRTQSALAEAIRADKTRIIAVLDALEARALIHRQPDPEDRRARLLSLTPEGRLLRDRVQYAIQQGEERLLALLPAEEREGFLRGLRTLSALPDLTLE</sequence>
<dbReference type="PANTHER" id="PTHR33164">
    <property type="entry name" value="TRANSCRIPTIONAL REGULATOR, MARR FAMILY"/>
    <property type="match status" value="1"/>
</dbReference>
<evidence type="ECO:0000313" key="2">
    <source>
        <dbReference type="EMBL" id="MCM2391955.1"/>
    </source>
</evidence>
<dbReference type="Proteomes" id="UP001431429">
    <property type="component" value="Unassembled WGS sequence"/>
</dbReference>
<dbReference type="EMBL" id="JAMQAW010000036">
    <property type="protein sequence ID" value="MCM2391955.1"/>
    <property type="molecule type" value="Genomic_DNA"/>
</dbReference>
<dbReference type="InterPro" id="IPR036388">
    <property type="entry name" value="WH-like_DNA-bd_sf"/>
</dbReference>
<comment type="caution">
    <text evidence="2">The sequence shown here is derived from an EMBL/GenBank/DDBJ whole genome shotgun (WGS) entry which is preliminary data.</text>
</comment>
<accession>A0ABT0UV13</accession>